<evidence type="ECO:0000313" key="1">
    <source>
        <dbReference type="EMBL" id="KAJ8495000.1"/>
    </source>
</evidence>
<evidence type="ECO:0000313" key="2">
    <source>
        <dbReference type="Proteomes" id="UP001215151"/>
    </source>
</evidence>
<protein>
    <recommendedName>
        <fullName evidence="3">F-box domain-containing protein</fullName>
    </recommendedName>
</protein>
<reference evidence="1" key="1">
    <citation type="submission" date="2022-11" db="EMBL/GenBank/DDBJ databases">
        <title>Genome Sequence of Cubamyces cubensis.</title>
        <authorList>
            <person name="Buettner E."/>
        </authorList>
    </citation>
    <scope>NUCLEOTIDE SEQUENCE</scope>
    <source>
        <strain evidence="1">MPL-01</strain>
    </source>
</reference>
<dbReference type="Proteomes" id="UP001215151">
    <property type="component" value="Unassembled WGS sequence"/>
</dbReference>
<dbReference type="AlphaFoldDB" id="A0AAD7U162"/>
<dbReference type="EMBL" id="JAPEVG010000029">
    <property type="protein sequence ID" value="KAJ8495000.1"/>
    <property type="molecule type" value="Genomic_DNA"/>
</dbReference>
<sequence length="495" mass="54444">MLVPAKTQCATPSLVSALAVGRNARPRISTQCERHSEALFAYGLKTCRTLYNLMGDRSLWHHALSRLLLVFPQPRLSRYLDDLDAEQLKAQVVQSARLDARWHRPNYRPRMVQNFHCDSAVEHVNLVAGGRWLVIVLNALPEGLECINNIPLTQIAASSPATTVCHPLTEDESVFYLSSRQSFTDDHEDLIILQMGVRYNQCNIYVYHVAVVDPSPTFFLIGKISVTGSVWCCASGSRYLVYGLDSGGGEMVLHVCAVGADNPEAPNPQVSMNIGPWSADEDFSISVLSEHQLMLAYHGGLSIYEIPSAPPDAAQTRRVQPVWSRHCDIGSGIYRISPYSWGPHRHPVVIIGTRALHVLRVGRYDDADAAAGGTAVDYREIPYPLAPGVELGYMGLGAVGLRRAIWDSTKTRNGVLYVHFRTYSLPRSILGLNEDDPDFGSEELGVSGCLGSFTVALDPEEHLVNLSLEEGSGRVCLLLNNIMTGARRISVIDVV</sequence>
<evidence type="ECO:0008006" key="3">
    <source>
        <dbReference type="Google" id="ProtNLM"/>
    </source>
</evidence>
<gene>
    <name evidence="1" type="ORF">ONZ51_g1971</name>
</gene>
<keyword evidence="2" id="KW-1185">Reference proteome</keyword>
<proteinExistence type="predicted"/>
<comment type="caution">
    <text evidence="1">The sequence shown here is derived from an EMBL/GenBank/DDBJ whole genome shotgun (WGS) entry which is preliminary data.</text>
</comment>
<name>A0AAD7U162_9APHY</name>
<accession>A0AAD7U162</accession>
<organism evidence="1 2">
    <name type="scientific">Trametes cubensis</name>
    <dbReference type="NCBI Taxonomy" id="1111947"/>
    <lineage>
        <taxon>Eukaryota</taxon>
        <taxon>Fungi</taxon>
        <taxon>Dikarya</taxon>
        <taxon>Basidiomycota</taxon>
        <taxon>Agaricomycotina</taxon>
        <taxon>Agaricomycetes</taxon>
        <taxon>Polyporales</taxon>
        <taxon>Polyporaceae</taxon>
        <taxon>Trametes</taxon>
    </lineage>
</organism>